<dbReference type="KEGG" id="ntd:EGO55_06575"/>
<dbReference type="Gene3D" id="3.10.180.10">
    <property type="entry name" value="2,3-Dihydroxybiphenyl 1,2-Dioxygenase, domain 1"/>
    <property type="match status" value="1"/>
</dbReference>
<dbReference type="SUPFAM" id="SSF54593">
    <property type="entry name" value="Glyoxalase/Bleomycin resistance protein/Dihydroxybiphenyl dioxygenase"/>
    <property type="match status" value="1"/>
</dbReference>
<sequence>MGDPVYPVRQIAYFVPDVREAAQRHHALYGSGPYFVADNIPLARVLYRGAEVELDHSSAYGQWGDLMIEFVQQNNPGPSVFHDVWPDGGEGMHHVALIVDDLAAARAHFEKQGMACALYAEMMDGFAFIMMDAVARYGHMIEIYEGTPTLTGFYAMVRKASVGFDGTDLIRSIRL</sequence>
<dbReference type="RefSeq" id="WP_021690857.1">
    <property type="nucleotide sequence ID" value="NZ_BASZ01000007.1"/>
</dbReference>
<dbReference type="InterPro" id="IPR037523">
    <property type="entry name" value="VOC_core"/>
</dbReference>
<name>U2ZXC4_9SPHN</name>
<dbReference type="InterPro" id="IPR029068">
    <property type="entry name" value="Glyas_Bleomycin-R_OHBP_Dase"/>
</dbReference>
<proteinExistence type="predicted"/>
<dbReference type="Proteomes" id="UP000016568">
    <property type="component" value="Unassembled WGS sequence"/>
</dbReference>
<gene>
    <name evidence="2" type="ORF">NT2_07_00390</name>
</gene>
<organism evidence="2 3">
    <name type="scientific">Caenibius tardaugens NBRC 16725</name>
    <dbReference type="NCBI Taxonomy" id="1219035"/>
    <lineage>
        <taxon>Bacteria</taxon>
        <taxon>Pseudomonadati</taxon>
        <taxon>Pseudomonadota</taxon>
        <taxon>Alphaproteobacteria</taxon>
        <taxon>Sphingomonadales</taxon>
        <taxon>Erythrobacteraceae</taxon>
        <taxon>Caenibius</taxon>
    </lineage>
</organism>
<reference evidence="2 3" key="1">
    <citation type="submission" date="2013-09" db="EMBL/GenBank/DDBJ databases">
        <title>Whole genome shotgun sequence of Novosphingobium tardaugens NBRC 16725.</title>
        <authorList>
            <person name="Isaki S."/>
            <person name="Hosoyama A."/>
            <person name="Tsuchikane K."/>
            <person name="Katsumata H."/>
            <person name="Ando Y."/>
            <person name="Yamazaki S."/>
            <person name="Fujita N."/>
        </authorList>
    </citation>
    <scope>NUCLEOTIDE SEQUENCE [LARGE SCALE GENOMIC DNA]</scope>
    <source>
        <strain evidence="2 3">NBRC 16725</strain>
    </source>
</reference>
<dbReference type="PROSITE" id="PS51819">
    <property type="entry name" value="VOC"/>
    <property type="match status" value="1"/>
</dbReference>
<protein>
    <recommendedName>
        <fullName evidence="1">VOC domain-containing protein</fullName>
    </recommendedName>
</protein>
<dbReference type="OrthoDB" id="9792173at2"/>
<dbReference type="eggNOG" id="COG0346">
    <property type="taxonomic scope" value="Bacteria"/>
</dbReference>
<evidence type="ECO:0000313" key="2">
    <source>
        <dbReference type="EMBL" id="GAD50039.1"/>
    </source>
</evidence>
<dbReference type="AlphaFoldDB" id="U2ZXC4"/>
<dbReference type="EMBL" id="BASZ01000007">
    <property type="protein sequence ID" value="GAD50039.1"/>
    <property type="molecule type" value="Genomic_DNA"/>
</dbReference>
<evidence type="ECO:0000259" key="1">
    <source>
        <dbReference type="PROSITE" id="PS51819"/>
    </source>
</evidence>
<comment type="caution">
    <text evidence="2">The sequence shown here is derived from an EMBL/GenBank/DDBJ whole genome shotgun (WGS) entry which is preliminary data.</text>
</comment>
<keyword evidence="3" id="KW-1185">Reference proteome</keyword>
<accession>U2ZXC4</accession>
<evidence type="ECO:0000313" key="3">
    <source>
        <dbReference type="Proteomes" id="UP000016568"/>
    </source>
</evidence>
<dbReference type="Pfam" id="PF13669">
    <property type="entry name" value="Glyoxalase_4"/>
    <property type="match status" value="1"/>
</dbReference>
<feature type="domain" description="VOC" evidence="1">
    <location>
        <begin position="7"/>
        <end position="146"/>
    </location>
</feature>